<evidence type="ECO:0000256" key="2">
    <source>
        <dbReference type="ARBA" id="ARBA00012759"/>
    </source>
</evidence>
<feature type="compositionally biased region" description="Basic residues" evidence="7">
    <location>
        <begin position="683"/>
        <end position="693"/>
    </location>
</feature>
<dbReference type="InterPro" id="IPR003323">
    <property type="entry name" value="OTU_dom"/>
</dbReference>
<dbReference type="PANTHER" id="PTHR12931:SF15">
    <property type="entry name" value="UBIQUITIN THIOESTERASE OTUBAIN-LIKE"/>
    <property type="match status" value="1"/>
</dbReference>
<keyword evidence="6" id="KW-0788">Thiol protease</keyword>
<dbReference type="InterPro" id="IPR019400">
    <property type="entry name" value="Peptidase_C65_otubain"/>
</dbReference>
<accession>A0A7S8DC48</accession>
<comment type="catalytic activity">
    <reaction evidence="1">
        <text>Thiol-dependent hydrolysis of ester, thioester, amide, peptide and isopeptide bonds formed by the C-terminal Gly of ubiquitin (a 76-residue protein attached to proteins as an intracellular targeting signal).</text>
        <dbReference type="EC" id="3.4.19.12"/>
    </reaction>
</comment>
<sequence length="693" mass="76012">MFQPQPTPFASSSFASYGLASNLDFGFPVPAGGGGANTAATTAGTATTNATTTATSTAGYYNPSAPSQQQQQQQQQLAQSHSQLQSQSQPHTHQPQQQLPLHHQHQNQHQHPPQPHLVHHQHISPRQQQLSTSAAPSASSPYSNSASASVSTPSQTSNSNPSSSPSLVQLQNHTRLHQHQNQHRHQQYPTQVVLKMEDQGQHGMAAQQDAARHYQPVLEVNRDSYDSNWQLFITLRGLKVGNKILSDAITNEYAKADPVYVEKTIALPQTYSHYRPIMGDGNCGWRAIGFSYVEKLIESGDQAKIEGEVARLMSMNPLLTTVGNYPYWEEMADEVLDLLREVAQNVCSNPQYAHQLNQDKWNEPGTSDSMIYYLRLLVGTFIKNDPATYEPFLTDGVAGYCAQQIDIPNREIDEISLSALVQILLKPVGFVLEVAMLDRSLGSEVNHFRWPQEANGQNEADLGPIIYLLYRPGHYDILYKLMTTQVLRVSGFTHNTNITTDQANLGQYTTMNFDALSIIPGFSSSAGMGGLAQFAPPPPSSAAESFSPIQQSPWISSFPEPLPTPAPRAAPPPLPGIMASPQPPTPPASISGSSAIAPSPAMIAPSGPPNSLPLRTAASSYHIRFSPVQLEYDEGKNSFPDSTFQVTTNTFKNSIWNRAHYCNPNFHPEEWNPDDDHAEGRGGGKRRVKKEMS</sequence>
<feature type="compositionally biased region" description="Low complexity" evidence="7">
    <location>
        <begin position="37"/>
        <end position="59"/>
    </location>
</feature>
<feature type="compositionally biased region" description="Low complexity" evidence="7">
    <location>
        <begin position="588"/>
        <end position="605"/>
    </location>
</feature>
<evidence type="ECO:0000256" key="3">
    <source>
        <dbReference type="ARBA" id="ARBA00022670"/>
    </source>
</evidence>
<evidence type="ECO:0000313" key="10">
    <source>
        <dbReference type="Proteomes" id="UP000663297"/>
    </source>
</evidence>
<dbReference type="GO" id="GO:0004843">
    <property type="term" value="F:cysteine-type deubiquitinase activity"/>
    <property type="evidence" value="ECO:0007669"/>
    <property type="project" value="UniProtKB-EC"/>
</dbReference>
<dbReference type="Proteomes" id="UP000663297">
    <property type="component" value="Chromosome 4"/>
</dbReference>
<evidence type="ECO:0000256" key="4">
    <source>
        <dbReference type="ARBA" id="ARBA00022786"/>
    </source>
</evidence>
<evidence type="ECO:0000256" key="5">
    <source>
        <dbReference type="ARBA" id="ARBA00022801"/>
    </source>
</evidence>
<feature type="compositionally biased region" description="Basic and acidic residues" evidence="7">
    <location>
        <begin position="667"/>
        <end position="682"/>
    </location>
</feature>
<evidence type="ECO:0000256" key="1">
    <source>
        <dbReference type="ARBA" id="ARBA00000707"/>
    </source>
</evidence>
<gene>
    <name evidence="9" type="ORF">HYE67_008103</name>
</gene>
<feature type="compositionally biased region" description="Low complexity" evidence="7">
    <location>
        <begin position="131"/>
        <end position="167"/>
    </location>
</feature>
<dbReference type="Gene3D" id="1.20.1300.20">
    <property type="entry name" value="Peptidase C65 Otubain, subdomain 2"/>
    <property type="match status" value="1"/>
</dbReference>
<feature type="region of interest" description="Disordered" evidence="7">
    <location>
        <begin position="580"/>
        <end position="608"/>
    </location>
</feature>
<proteinExistence type="predicted"/>
<dbReference type="CDD" id="cd22749">
    <property type="entry name" value="Otubain_C65"/>
    <property type="match status" value="1"/>
</dbReference>
<dbReference type="EC" id="3.4.19.12" evidence="2"/>
<feature type="region of interest" description="Disordered" evidence="7">
    <location>
        <begin position="21"/>
        <end position="167"/>
    </location>
</feature>
<evidence type="ECO:0000259" key="8">
    <source>
        <dbReference type="PROSITE" id="PS50802"/>
    </source>
</evidence>
<keyword evidence="4" id="KW-0833">Ubl conjugation pathway</keyword>
<dbReference type="EMBL" id="CP064750">
    <property type="protein sequence ID" value="QPC65872.1"/>
    <property type="molecule type" value="Genomic_DNA"/>
</dbReference>
<evidence type="ECO:0000256" key="7">
    <source>
        <dbReference type="SAM" id="MobiDB-lite"/>
    </source>
</evidence>
<dbReference type="InterPro" id="IPR042467">
    <property type="entry name" value="Peptidase_C65_otubain_sub2"/>
</dbReference>
<dbReference type="GO" id="GO:0005634">
    <property type="term" value="C:nucleus"/>
    <property type="evidence" value="ECO:0007669"/>
    <property type="project" value="TreeGrafter"/>
</dbReference>
<keyword evidence="3" id="KW-0645">Protease</keyword>
<feature type="domain" description="OTU" evidence="8">
    <location>
        <begin position="272"/>
        <end position="481"/>
    </location>
</feature>
<dbReference type="GO" id="GO:0006508">
    <property type="term" value="P:proteolysis"/>
    <property type="evidence" value="ECO:0007669"/>
    <property type="project" value="UniProtKB-KW"/>
</dbReference>
<dbReference type="Pfam" id="PF10275">
    <property type="entry name" value="Peptidase_C65"/>
    <property type="match status" value="1"/>
</dbReference>
<dbReference type="Gene3D" id="3.30.200.60">
    <property type="entry name" value="Peptidase C65 Otubain, subdomain 1"/>
    <property type="match status" value="1"/>
</dbReference>
<dbReference type="GO" id="GO:0043130">
    <property type="term" value="F:ubiquitin binding"/>
    <property type="evidence" value="ECO:0007669"/>
    <property type="project" value="TreeGrafter"/>
</dbReference>
<feature type="compositionally biased region" description="Low complexity" evidence="7">
    <location>
        <begin position="66"/>
        <end position="101"/>
    </location>
</feature>
<dbReference type="SUPFAM" id="SSF54001">
    <property type="entry name" value="Cysteine proteinases"/>
    <property type="match status" value="1"/>
</dbReference>
<name>A0A7S8DC48_FUSCU</name>
<evidence type="ECO:0000256" key="6">
    <source>
        <dbReference type="ARBA" id="ARBA00022807"/>
    </source>
</evidence>
<evidence type="ECO:0000313" key="9">
    <source>
        <dbReference type="EMBL" id="QPC65872.1"/>
    </source>
</evidence>
<protein>
    <recommendedName>
        <fullName evidence="2">ubiquitinyl hydrolase 1</fullName>
        <ecNumber evidence="2">3.4.19.12</ecNumber>
    </recommendedName>
</protein>
<dbReference type="AlphaFoldDB" id="A0A7S8DC48"/>
<dbReference type="PROSITE" id="PS50802">
    <property type="entry name" value="OTU"/>
    <property type="match status" value="1"/>
</dbReference>
<dbReference type="GO" id="GO:0071108">
    <property type="term" value="P:protein K48-linked deubiquitination"/>
    <property type="evidence" value="ECO:0007669"/>
    <property type="project" value="TreeGrafter"/>
</dbReference>
<feature type="region of interest" description="Disordered" evidence="7">
    <location>
        <begin position="666"/>
        <end position="693"/>
    </location>
</feature>
<dbReference type="InterPro" id="IPR042468">
    <property type="entry name" value="Peptidase_C65_otubain_sub1"/>
</dbReference>
<keyword evidence="5" id="KW-0378">Hydrolase</keyword>
<reference evidence="9" key="1">
    <citation type="submission" date="2020-11" db="EMBL/GenBank/DDBJ databases">
        <title>The chromosome-scale genome resource for two endophytic Fusarium species: F. culmorum and F. pseudograminearum.</title>
        <authorList>
            <person name="Yuan Z."/>
        </authorList>
    </citation>
    <scope>NUCLEOTIDE SEQUENCE</scope>
    <source>
        <strain evidence="9">Class2-1B</strain>
    </source>
</reference>
<dbReference type="PANTHER" id="PTHR12931">
    <property type="entry name" value="UBIQUITIN THIOLESTERASE PROTEIN OTUB"/>
    <property type="match status" value="1"/>
</dbReference>
<dbReference type="InterPro" id="IPR038765">
    <property type="entry name" value="Papain-like_cys_pep_sf"/>
</dbReference>
<organism evidence="9 10">
    <name type="scientific">Fusarium culmorum</name>
    <dbReference type="NCBI Taxonomy" id="5516"/>
    <lineage>
        <taxon>Eukaryota</taxon>
        <taxon>Fungi</taxon>
        <taxon>Dikarya</taxon>
        <taxon>Ascomycota</taxon>
        <taxon>Pezizomycotina</taxon>
        <taxon>Sordariomycetes</taxon>
        <taxon>Hypocreomycetidae</taxon>
        <taxon>Hypocreales</taxon>
        <taxon>Nectriaceae</taxon>
        <taxon>Fusarium</taxon>
    </lineage>
</organism>